<dbReference type="GO" id="GO:0016301">
    <property type="term" value="F:kinase activity"/>
    <property type="evidence" value="ECO:0007669"/>
    <property type="project" value="UniProtKB-KW"/>
</dbReference>
<dbReference type="GO" id="GO:0009401">
    <property type="term" value="P:phosphoenolpyruvate-dependent sugar phosphotransferase system"/>
    <property type="evidence" value="ECO:0007669"/>
    <property type="project" value="UniProtKB-KW"/>
</dbReference>
<dbReference type="InterPro" id="IPR018113">
    <property type="entry name" value="PTrfase_EIIB_Cys"/>
</dbReference>
<evidence type="ECO:0000259" key="18">
    <source>
        <dbReference type="PROSITE" id="PS51103"/>
    </source>
</evidence>
<dbReference type="GO" id="GO:0005886">
    <property type="term" value="C:plasma membrane"/>
    <property type="evidence" value="ECO:0007669"/>
    <property type="project" value="UniProtKB-SubCell"/>
</dbReference>
<dbReference type="InterPro" id="IPR050429">
    <property type="entry name" value="PTS_Glucose_EIICBA"/>
</dbReference>
<keyword evidence="11 16" id="KW-1133">Transmembrane helix</keyword>
<dbReference type="SUPFAM" id="SSF55604">
    <property type="entry name" value="Glucose permease domain IIB"/>
    <property type="match status" value="1"/>
</dbReference>
<evidence type="ECO:0000256" key="8">
    <source>
        <dbReference type="ARBA" id="ARBA00022683"/>
    </source>
</evidence>
<comment type="catalytic activity">
    <reaction evidence="14">
        <text>N(pros)-phospho-L-histidyl-[protein] + D-glucose(out) = D-glucose 6-phosphate(in) + L-histidyl-[protein]</text>
        <dbReference type="Rhea" id="RHEA:33367"/>
        <dbReference type="Rhea" id="RHEA-COMP:9745"/>
        <dbReference type="Rhea" id="RHEA-COMP:9746"/>
        <dbReference type="ChEBI" id="CHEBI:4167"/>
        <dbReference type="ChEBI" id="CHEBI:29979"/>
        <dbReference type="ChEBI" id="CHEBI:61548"/>
        <dbReference type="ChEBI" id="CHEBI:64837"/>
        <dbReference type="EC" id="2.7.1.199"/>
    </reaction>
</comment>
<dbReference type="CDD" id="cd00212">
    <property type="entry name" value="PTS_IIB_glc"/>
    <property type="match status" value="1"/>
</dbReference>
<feature type="transmembrane region" description="Helical" evidence="16">
    <location>
        <begin position="12"/>
        <end position="32"/>
    </location>
</feature>
<organism evidence="19 20">
    <name type="scientific">Candidatus Tachikawaea gelatinosa</name>
    <dbReference type="NCBI Taxonomy" id="1410383"/>
    <lineage>
        <taxon>Bacteria</taxon>
        <taxon>Pseudomonadati</taxon>
        <taxon>Pseudomonadota</taxon>
        <taxon>Gammaproteobacteria</taxon>
        <taxon>Enterobacterales</taxon>
        <taxon>Enterobacteriaceae</taxon>
        <taxon>Candidatus Tachikawaea</taxon>
    </lineage>
</organism>
<keyword evidence="7" id="KW-0808">Transferase</keyword>
<evidence type="ECO:0000256" key="15">
    <source>
        <dbReference type="PROSITE-ProRule" id="PRU00421"/>
    </source>
</evidence>
<feature type="transmembrane region" description="Helical" evidence="16">
    <location>
        <begin position="354"/>
        <end position="376"/>
    </location>
</feature>
<dbReference type="Gene3D" id="3.30.1360.60">
    <property type="entry name" value="Glucose permease domain IIB"/>
    <property type="match status" value="1"/>
</dbReference>
<reference evidence="19 20" key="2">
    <citation type="journal article" date="2014" name="Curr. Biol.">
        <title>Symbiont-Supplemented Maternal Investment Underpinning Host's Ecological Adaptation.</title>
        <authorList>
            <person name="Kaiwa N."/>
            <person name="Hosokawa T."/>
            <person name="Nikoh N."/>
            <person name="Tanahashi M."/>
            <person name="Moriyama M."/>
            <person name="Meng X.Y."/>
            <person name="Maeda T."/>
            <person name="Yamaguchi K."/>
            <person name="Shigenobu S."/>
            <person name="Ito M."/>
            <person name="Fukatsu T."/>
        </authorList>
    </citation>
    <scope>NUCLEOTIDE SEQUENCE [LARGE SCALE GENOMIC DNA]</scope>
    <source>
        <strain evidence="19 20">UwTKB</strain>
    </source>
</reference>
<reference evidence="20" key="1">
    <citation type="submission" date="2013-11" db="EMBL/GenBank/DDBJ databases">
        <title>Symbiont-containing voluminous jelly as an extraordinary maternal gift for overwintering insect nymphs.</title>
        <authorList>
            <person name="Kaiwa N."/>
            <person name="Hosokawa T."/>
            <person name="Nikoh N."/>
            <person name="Meng X.Y."/>
            <person name="Tanahashi M."/>
            <person name="Moriyama M."/>
            <person name="Maeda T."/>
            <person name="Yamaguchi K."/>
            <person name="Shigenobu S."/>
            <person name="Ito M."/>
            <person name="Fukatsu T."/>
        </authorList>
    </citation>
    <scope>NUCLEOTIDE SEQUENCE [LARGE SCALE GENOMIC DNA]</scope>
    <source>
        <strain evidence="20">UwTKB</strain>
    </source>
</reference>
<evidence type="ECO:0000256" key="2">
    <source>
        <dbReference type="ARBA" id="ARBA00011910"/>
    </source>
</evidence>
<dbReference type="EC" id="2.7.1.199" evidence="2"/>
<feature type="transmembrane region" description="Helical" evidence="16">
    <location>
        <begin position="254"/>
        <end position="272"/>
    </location>
</feature>
<evidence type="ECO:0000256" key="10">
    <source>
        <dbReference type="ARBA" id="ARBA00022777"/>
    </source>
</evidence>
<dbReference type="Pfam" id="PF02378">
    <property type="entry name" value="PTS_EIIC"/>
    <property type="match status" value="1"/>
</dbReference>
<keyword evidence="9 16" id="KW-0812">Transmembrane</keyword>
<dbReference type="PROSITE" id="PS51103">
    <property type="entry name" value="PTS_EIIC_TYPE_1"/>
    <property type="match status" value="1"/>
</dbReference>
<keyword evidence="6" id="KW-0762">Sugar transport</keyword>
<keyword evidence="8" id="KW-0598">Phosphotransferase system</keyword>
<feature type="transmembrane region" description="Helical" evidence="16">
    <location>
        <begin position="278"/>
        <end position="297"/>
    </location>
</feature>
<dbReference type="PROSITE" id="PS01035">
    <property type="entry name" value="PTS_EIIB_TYPE_1_CYS"/>
    <property type="match status" value="1"/>
</dbReference>
<evidence type="ECO:0000256" key="1">
    <source>
        <dbReference type="ARBA" id="ARBA00004651"/>
    </source>
</evidence>
<feature type="transmembrane region" description="Helical" evidence="16">
    <location>
        <begin position="309"/>
        <end position="331"/>
    </location>
</feature>
<evidence type="ECO:0000256" key="6">
    <source>
        <dbReference type="ARBA" id="ARBA00022597"/>
    </source>
</evidence>
<keyword evidence="12 16" id="KW-0472">Membrane</keyword>
<dbReference type="GO" id="GO:0008982">
    <property type="term" value="F:protein-N(PI)-phosphohistidine-sugar phosphotransferase activity"/>
    <property type="evidence" value="ECO:0007669"/>
    <property type="project" value="InterPro"/>
</dbReference>
<evidence type="ECO:0000256" key="4">
    <source>
        <dbReference type="ARBA" id="ARBA00022448"/>
    </source>
</evidence>
<dbReference type="STRING" id="1410383.TGUWTKB_5870"/>
<keyword evidence="4" id="KW-0813">Transport</keyword>
<dbReference type="Proteomes" id="UP000031627">
    <property type="component" value="Chromosome"/>
</dbReference>
<evidence type="ECO:0000259" key="17">
    <source>
        <dbReference type="PROSITE" id="PS51098"/>
    </source>
</evidence>
<feature type="domain" description="PTS EIIB type-1" evidence="17">
    <location>
        <begin position="400"/>
        <end position="481"/>
    </location>
</feature>
<dbReference type="InterPro" id="IPR011299">
    <property type="entry name" value="PTS_IIBC_glc"/>
</dbReference>
<dbReference type="GO" id="GO:0055056">
    <property type="term" value="F:D-glucose transmembrane transporter activity"/>
    <property type="evidence" value="ECO:0007669"/>
    <property type="project" value="InterPro"/>
</dbReference>
<evidence type="ECO:0000256" key="11">
    <source>
        <dbReference type="ARBA" id="ARBA00022989"/>
    </source>
</evidence>
<dbReference type="InterPro" id="IPR013013">
    <property type="entry name" value="PTS_EIIC_1"/>
</dbReference>
<dbReference type="PANTHER" id="PTHR30009:SF20">
    <property type="entry name" value="PTS SYSTEM GLUCOSE-SPECIFIC EIICB COMPONENT-RELATED"/>
    <property type="match status" value="1"/>
</dbReference>
<evidence type="ECO:0000256" key="14">
    <source>
        <dbReference type="ARBA" id="ARBA00047336"/>
    </source>
</evidence>
<keyword evidence="10" id="KW-0418">Kinase</keyword>
<dbReference type="GO" id="GO:1904659">
    <property type="term" value="P:D-glucose transmembrane transport"/>
    <property type="evidence" value="ECO:0007669"/>
    <property type="project" value="InterPro"/>
</dbReference>
<dbReference type="InterPro" id="IPR003352">
    <property type="entry name" value="PTS_EIIC"/>
</dbReference>
<evidence type="ECO:0000256" key="16">
    <source>
        <dbReference type="SAM" id="Phobius"/>
    </source>
</evidence>
<dbReference type="NCBIfam" id="NF008301">
    <property type="entry name" value="PRK11089.1"/>
    <property type="match status" value="1"/>
</dbReference>
<comment type="subcellular location">
    <subcellularLocation>
        <location evidence="1">Cell membrane</location>
        <topology evidence="1">Multi-pass membrane protein</topology>
    </subcellularLocation>
</comment>
<evidence type="ECO:0000256" key="7">
    <source>
        <dbReference type="ARBA" id="ARBA00022679"/>
    </source>
</evidence>
<dbReference type="PROSITE" id="PS51098">
    <property type="entry name" value="PTS_EIIB_TYPE_1"/>
    <property type="match status" value="1"/>
</dbReference>
<dbReference type="PANTHER" id="PTHR30009">
    <property type="entry name" value="CYTOCHROME C-TYPE SYNTHESIS PROTEIN AND PTS TRANSMEMBRANE COMPONENT"/>
    <property type="match status" value="1"/>
</dbReference>
<feature type="transmembrane region" description="Helical" evidence="16">
    <location>
        <begin position="44"/>
        <end position="71"/>
    </location>
</feature>
<dbReference type="InterPro" id="IPR036878">
    <property type="entry name" value="Glu_permease_IIB"/>
</dbReference>
<evidence type="ECO:0000256" key="5">
    <source>
        <dbReference type="ARBA" id="ARBA00022475"/>
    </source>
</evidence>
<dbReference type="OrthoDB" id="7571469at2"/>
<feature type="transmembrane region" description="Helical" evidence="16">
    <location>
        <begin position="77"/>
        <end position="101"/>
    </location>
</feature>
<dbReference type="InterPro" id="IPR001996">
    <property type="entry name" value="PTS_IIB_1"/>
</dbReference>
<evidence type="ECO:0000313" key="19">
    <source>
        <dbReference type="EMBL" id="BAP58812.1"/>
    </source>
</evidence>
<dbReference type="GO" id="GO:0090564">
    <property type="term" value="F:protein-phosphocysteine-glucose phosphotransferase system transporter activity"/>
    <property type="evidence" value="ECO:0007669"/>
    <property type="project" value="TreeGrafter"/>
</dbReference>
<name>A0A090AR38_9ENTR</name>
<dbReference type="RefSeq" id="WP_041063386.1">
    <property type="nucleotide sequence ID" value="NZ_AP014521.1"/>
</dbReference>
<dbReference type="HOGENOM" id="CLU_012312_1_0_6"/>
<dbReference type="Pfam" id="PF00367">
    <property type="entry name" value="PTS_EIIB"/>
    <property type="match status" value="1"/>
</dbReference>
<gene>
    <name evidence="19" type="primary">ptsG</name>
    <name evidence="19" type="ORF">TGUWTKB_5870</name>
</gene>
<evidence type="ECO:0000256" key="9">
    <source>
        <dbReference type="ARBA" id="ARBA00022692"/>
    </source>
</evidence>
<accession>A0A090AR38</accession>
<dbReference type="EMBL" id="AP014521">
    <property type="protein sequence ID" value="BAP58812.1"/>
    <property type="molecule type" value="Genomic_DNA"/>
</dbReference>
<dbReference type="NCBIfam" id="TIGR02002">
    <property type="entry name" value="PTS-II-BC-glcB"/>
    <property type="match status" value="1"/>
</dbReference>
<evidence type="ECO:0000256" key="13">
    <source>
        <dbReference type="ARBA" id="ARBA00032303"/>
    </source>
</evidence>
<keyword evidence="5" id="KW-1003">Cell membrane</keyword>
<feature type="transmembrane region" description="Helical" evidence="16">
    <location>
        <begin position="152"/>
        <end position="172"/>
    </location>
</feature>
<sequence>MFKNVFAGLQKVGKALMLPVSVLPIAGILLGIGSSKIPWMPHTLSMVMSHAGGAVFENIPLIFAIGIALGFTNNDGVAALAAAVSYIIMEETTHLGASLILGLDLNTSAEKMFVNTGVIGGILAGAISAYMFNRFYRIKLPDYLGFFSGKRFVPIISGLSVIVIGLLFACIWPPVGRLVNRFSQWAAYQNPIMAFGLYGVVERALVPFGLHHIWNVPFQMQIGDFVDNFGRTLHGDIARYMAGDPTAGKLSGGFLFKMYGLPAAALAIWQSAKPENKVKIGGIMISAAFTSFLTGITEPIEFSFLFVEPILYIIHAILAGLAFPICIILGMRDGFSFSHGFIDFVLLSGNSSKIWLFPIVGTAYGVIYYTIFRILILSFNLKTPGRELKLETDDRILQDNEKAEELVTAFGGQNNIVNLDACITRLRVTVKDVTKVNQDKLKSLGAQSVLVVGSGIQAIFGTNSDNLKTSMDEYMQSIKEKNNALKSS</sequence>
<proteinExistence type="predicted"/>
<protein>
    <recommendedName>
        <fullName evidence="3">PTS system glucose-specific EIICB component</fullName>
        <ecNumber evidence="2">2.7.1.199</ecNumber>
    </recommendedName>
    <alternativeName>
        <fullName evidence="13">EIICB-Glc</fullName>
    </alternativeName>
</protein>
<feature type="transmembrane region" description="Helical" evidence="16">
    <location>
        <begin position="113"/>
        <end position="132"/>
    </location>
</feature>
<dbReference type="NCBIfam" id="TIGR00826">
    <property type="entry name" value="EIIB_glc"/>
    <property type="match status" value="1"/>
</dbReference>
<dbReference type="FunFam" id="3.30.1360.60:FF:000001">
    <property type="entry name" value="PTS system glucose-specific IIBC component PtsG"/>
    <property type="match status" value="1"/>
</dbReference>
<evidence type="ECO:0000256" key="12">
    <source>
        <dbReference type="ARBA" id="ARBA00023136"/>
    </source>
</evidence>
<keyword evidence="20" id="KW-1185">Reference proteome</keyword>
<evidence type="ECO:0000256" key="3">
    <source>
        <dbReference type="ARBA" id="ARBA00021468"/>
    </source>
</evidence>
<dbReference type="KEGG" id="sbw:TGUWTKB_5870"/>
<feature type="active site" description="Phosphocysteine intermediate; for EIIB activity" evidence="15">
    <location>
        <position position="422"/>
    </location>
</feature>
<dbReference type="AlphaFoldDB" id="A0A090AR38"/>
<feature type="domain" description="PTS EIIC type-1" evidence="18">
    <location>
        <begin position="3"/>
        <end position="388"/>
    </location>
</feature>
<evidence type="ECO:0000313" key="20">
    <source>
        <dbReference type="Proteomes" id="UP000031627"/>
    </source>
</evidence>